<evidence type="ECO:0000256" key="4">
    <source>
        <dbReference type="ARBA" id="ARBA00022692"/>
    </source>
</evidence>
<name>A0ABR7QA69_9FLAO</name>
<keyword evidence="11 13" id="KW-0413">Isomerase</keyword>
<dbReference type="SUPFAM" id="SSF109998">
    <property type="entry name" value="Triger factor/SurA peptide-binding domain-like"/>
    <property type="match status" value="1"/>
</dbReference>
<evidence type="ECO:0000256" key="3">
    <source>
        <dbReference type="ARBA" id="ARBA00022519"/>
    </source>
</evidence>
<evidence type="ECO:0000256" key="9">
    <source>
        <dbReference type="ARBA" id="ARBA00040743"/>
    </source>
</evidence>
<evidence type="ECO:0000256" key="2">
    <source>
        <dbReference type="ARBA" id="ARBA00022475"/>
    </source>
</evidence>
<keyword evidence="4" id="KW-0812">Transmembrane</keyword>
<reference evidence="13 14" key="1">
    <citation type="submission" date="2020-07" db="EMBL/GenBank/DDBJ databases">
        <title>Description of Kordia aestuariivivens sp. nov., isolated from a tidal flat.</title>
        <authorList>
            <person name="Park S."/>
            <person name="Yoon J.-H."/>
        </authorList>
    </citation>
    <scope>NUCLEOTIDE SEQUENCE [LARGE SCALE GENOMIC DNA]</scope>
    <source>
        <strain evidence="13 14">YSTF-M3</strain>
    </source>
</reference>
<dbReference type="SUPFAM" id="SSF54534">
    <property type="entry name" value="FKBP-like"/>
    <property type="match status" value="2"/>
</dbReference>
<evidence type="ECO:0000256" key="8">
    <source>
        <dbReference type="ARBA" id="ARBA00038408"/>
    </source>
</evidence>
<dbReference type="PROSITE" id="PS50198">
    <property type="entry name" value="PPIC_PPIASE_2"/>
    <property type="match status" value="1"/>
</dbReference>
<evidence type="ECO:0000256" key="7">
    <source>
        <dbReference type="ARBA" id="ARBA00023186"/>
    </source>
</evidence>
<dbReference type="Pfam" id="PF13623">
    <property type="entry name" value="SurA_N_2"/>
    <property type="match status" value="1"/>
</dbReference>
<dbReference type="InterPro" id="IPR046357">
    <property type="entry name" value="PPIase_dom_sf"/>
</dbReference>
<evidence type="ECO:0000256" key="11">
    <source>
        <dbReference type="PROSITE-ProRule" id="PRU00278"/>
    </source>
</evidence>
<proteinExistence type="inferred from homology"/>
<comment type="subcellular location">
    <subcellularLocation>
        <location evidence="1">Cell inner membrane</location>
        <topology evidence="1">Single-pass type II membrane protein</topology>
        <orientation evidence="1">Periplasmic side</orientation>
    </subcellularLocation>
</comment>
<dbReference type="Pfam" id="PF13616">
    <property type="entry name" value="Rotamase_3"/>
    <property type="match status" value="1"/>
</dbReference>
<feature type="domain" description="PpiC" evidence="12">
    <location>
        <begin position="338"/>
        <end position="447"/>
    </location>
</feature>
<sequence>MAILAKIRQRTLVLILIIGLALFAFVISDVFNNNDTGEKLPNEIGTVNGENIPLRKFQNQVEYGMNISRGSQSTMQVVNAIWDEEVRNTLITQQLDELGITIEKDEIWNLLITSPNITNNPLFKDEAGVFVEGRLREYVNNLEANQDLTPQNKADYQNWLSTEQYTEREAKKALYYNLVKAGSIATVKEGELAYRMENDKVTFKYVQIPYTSIVDSLVEIRKSDVQKYIDNHKSAFEVKESRDIQYVYFPEVPSKSDEDGTEKYVEDLKAGFAAAEDANAYATEYTETNEAPSFTYKTQLPGVTADGIMAMEVGDVYGPYKVGNQYKIVRLLETKQLPDSVRSRHILIRFTGAQGAEPGLTKTKEEAKKQADSILAVVKRSKSKFADIATKMSDDTSKDKGGDLGWFSVGTRANLTPTFREFVFEEAVGAMDVVESPFGYHIIEIQEQKNTQKTVKLATINKQVEVTEKTLADLFTISSKFESEAGKSEDAFLEVAKASSYEVKPVNKIKELDARISGLPEQRQIVRWSFDEETEIGDIRRFSVGSGFIVVQLTAKQPAGLSSVEEASARVVSILRNEKKAETIKTNNASFKTLTELASANGTTVQQATSLSMVAPSIPGVVGEEQKVVGAAFALDKGATSGLIAGKSGVFMIEIVEKTPAAPKDTYLTEMNTLKNQRAANATNSVFEALKSAAEIEDNRGIFY</sequence>
<accession>A0ABR7QA69</accession>
<keyword evidence="6" id="KW-0472">Membrane</keyword>
<dbReference type="Proteomes" id="UP000619238">
    <property type="component" value="Unassembled WGS sequence"/>
</dbReference>
<dbReference type="GO" id="GO:0016853">
    <property type="term" value="F:isomerase activity"/>
    <property type="evidence" value="ECO:0007669"/>
    <property type="project" value="UniProtKB-KW"/>
</dbReference>
<dbReference type="InterPro" id="IPR027304">
    <property type="entry name" value="Trigger_fact/SurA_dom_sf"/>
</dbReference>
<comment type="caution">
    <text evidence="13">The sequence shown here is derived from an EMBL/GenBank/DDBJ whole genome shotgun (WGS) entry which is preliminary data.</text>
</comment>
<dbReference type="Gene3D" id="3.10.50.40">
    <property type="match status" value="1"/>
</dbReference>
<evidence type="ECO:0000256" key="10">
    <source>
        <dbReference type="ARBA" id="ARBA00042775"/>
    </source>
</evidence>
<dbReference type="PANTHER" id="PTHR47529:SF1">
    <property type="entry name" value="PERIPLASMIC CHAPERONE PPID"/>
    <property type="match status" value="1"/>
</dbReference>
<evidence type="ECO:0000256" key="1">
    <source>
        <dbReference type="ARBA" id="ARBA00004382"/>
    </source>
</evidence>
<keyword evidence="3" id="KW-0997">Cell inner membrane</keyword>
<evidence type="ECO:0000313" key="13">
    <source>
        <dbReference type="EMBL" id="MBC8755422.1"/>
    </source>
</evidence>
<evidence type="ECO:0000313" key="14">
    <source>
        <dbReference type="Proteomes" id="UP000619238"/>
    </source>
</evidence>
<keyword evidence="5" id="KW-1133">Transmembrane helix</keyword>
<dbReference type="InterPro" id="IPR000297">
    <property type="entry name" value="PPIase_PpiC"/>
</dbReference>
<dbReference type="PANTHER" id="PTHR47529">
    <property type="entry name" value="PEPTIDYL-PROLYL CIS-TRANS ISOMERASE D"/>
    <property type="match status" value="1"/>
</dbReference>
<evidence type="ECO:0000256" key="5">
    <source>
        <dbReference type="ARBA" id="ARBA00022989"/>
    </source>
</evidence>
<keyword evidence="14" id="KW-1185">Reference proteome</keyword>
<dbReference type="EMBL" id="JACGWS010000007">
    <property type="protein sequence ID" value="MBC8755422.1"/>
    <property type="molecule type" value="Genomic_DNA"/>
</dbReference>
<evidence type="ECO:0000256" key="6">
    <source>
        <dbReference type="ARBA" id="ARBA00023136"/>
    </source>
</evidence>
<organism evidence="13 14">
    <name type="scientific">Kordia aestuariivivens</name>
    <dbReference type="NCBI Taxonomy" id="2759037"/>
    <lineage>
        <taxon>Bacteria</taxon>
        <taxon>Pseudomonadati</taxon>
        <taxon>Bacteroidota</taxon>
        <taxon>Flavobacteriia</taxon>
        <taxon>Flavobacteriales</taxon>
        <taxon>Flavobacteriaceae</taxon>
        <taxon>Kordia</taxon>
    </lineage>
</organism>
<dbReference type="RefSeq" id="WP_187562475.1">
    <property type="nucleotide sequence ID" value="NZ_JACGWS010000007.1"/>
</dbReference>
<keyword evidence="11" id="KW-0697">Rotamase</keyword>
<dbReference type="InterPro" id="IPR052029">
    <property type="entry name" value="PpiD_chaperone"/>
</dbReference>
<protein>
    <recommendedName>
        <fullName evidence="9">Periplasmic chaperone PpiD</fullName>
    </recommendedName>
    <alternativeName>
        <fullName evidence="10">Periplasmic folding chaperone</fullName>
    </alternativeName>
</protein>
<comment type="similarity">
    <text evidence="8">Belongs to the PpiD chaperone family.</text>
</comment>
<keyword evidence="7" id="KW-0143">Chaperone</keyword>
<gene>
    <name evidence="13" type="ORF">H2O64_12095</name>
</gene>
<evidence type="ECO:0000259" key="12">
    <source>
        <dbReference type="PROSITE" id="PS50198"/>
    </source>
</evidence>
<keyword evidence="2" id="KW-1003">Cell membrane</keyword>